<comment type="caution">
    <text evidence="2">The sequence shown here is derived from an EMBL/GenBank/DDBJ whole genome shotgun (WGS) entry which is preliminary data.</text>
</comment>
<reference evidence="2" key="2">
    <citation type="submission" date="2023-05" db="EMBL/GenBank/DDBJ databases">
        <authorList>
            <consortium name="Lawrence Berkeley National Laboratory"/>
            <person name="Steindorff A."/>
            <person name="Hensen N."/>
            <person name="Bonometti L."/>
            <person name="Westerberg I."/>
            <person name="Brannstrom I.O."/>
            <person name="Guillou S."/>
            <person name="Cros-Aarteil S."/>
            <person name="Calhoun S."/>
            <person name="Haridas S."/>
            <person name="Kuo A."/>
            <person name="Mondo S."/>
            <person name="Pangilinan J."/>
            <person name="Riley R."/>
            <person name="Labutti K."/>
            <person name="Andreopoulos B."/>
            <person name="Lipzen A."/>
            <person name="Chen C."/>
            <person name="Yanf M."/>
            <person name="Daum C."/>
            <person name="Ng V."/>
            <person name="Clum A."/>
            <person name="Ohm R."/>
            <person name="Martin F."/>
            <person name="Silar P."/>
            <person name="Natvig D."/>
            <person name="Lalanne C."/>
            <person name="Gautier V."/>
            <person name="Ament-Velasquez S.L."/>
            <person name="Kruys A."/>
            <person name="Hutchinson M.I."/>
            <person name="Powell A.J."/>
            <person name="Barry K."/>
            <person name="Miller A.N."/>
            <person name="Grigoriev I.V."/>
            <person name="Debuchy R."/>
            <person name="Gladieux P."/>
            <person name="Thoren M.H."/>
            <person name="Johannesson H."/>
        </authorList>
    </citation>
    <scope>NUCLEOTIDE SEQUENCE</scope>
    <source>
        <strain evidence="2">PSN309</strain>
    </source>
</reference>
<sequence length="216" mass="24108">MGCEKLSTQYTPRRFLHLDPSLSSRKQKTSSGRRACRKSHLPVPWLTKISIYRLAMRWAIVFLAVPSIPHDLSGHGVSRRSRRSAGSSVGVAFTSNGGQLLDGNGWRANRRSMNAGTSNNNASNAREGRQPAGTLRGGKFMRTPEYQKQLLMVNDPFGKPVWFISSPLSLPERLSARPPPPPNPHVTMGIKDADNDEARRRPASGRNRRWVTDDKR</sequence>
<reference evidence="2" key="1">
    <citation type="journal article" date="2023" name="Mol. Phylogenet. Evol.">
        <title>Genome-scale phylogeny and comparative genomics of the fungal order Sordariales.</title>
        <authorList>
            <person name="Hensen N."/>
            <person name="Bonometti L."/>
            <person name="Westerberg I."/>
            <person name="Brannstrom I.O."/>
            <person name="Guillou S."/>
            <person name="Cros-Aarteil S."/>
            <person name="Calhoun S."/>
            <person name="Haridas S."/>
            <person name="Kuo A."/>
            <person name="Mondo S."/>
            <person name="Pangilinan J."/>
            <person name="Riley R."/>
            <person name="LaButti K."/>
            <person name="Andreopoulos B."/>
            <person name="Lipzen A."/>
            <person name="Chen C."/>
            <person name="Yan M."/>
            <person name="Daum C."/>
            <person name="Ng V."/>
            <person name="Clum A."/>
            <person name="Steindorff A."/>
            <person name="Ohm R.A."/>
            <person name="Martin F."/>
            <person name="Silar P."/>
            <person name="Natvig D.O."/>
            <person name="Lalanne C."/>
            <person name="Gautier V."/>
            <person name="Ament-Velasquez S.L."/>
            <person name="Kruys A."/>
            <person name="Hutchinson M.I."/>
            <person name="Powell A.J."/>
            <person name="Barry K."/>
            <person name="Miller A.N."/>
            <person name="Grigoriev I.V."/>
            <person name="Debuchy R."/>
            <person name="Gladieux P."/>
            <person name="Hiltunen Thoren M."/>
            <person name="Johannesson H."/>
        </authorList>
    </citation>
    <scope>NUCLEOTIDE SEQUENCE</scope>
    <source>
        <strain evidence="2">PSN309</strain>
    </source>
</reference>
<dbReference type="EMBL" id="MU864368">
    <property type="protein sequence ID" value="KAK4190140.1"/>
    <property type="molecule type" value="Genomic_DNA"/>
</dbReference>
<gene>
    <name evidence="2" type="ORF">QBC35DRAFT_471972</name>
</gene>
<feature type="compositionally biased region" description="Basic and acidic residues" evidence="1">
    <location>
        <begin position="191"/>
        <end position="200"/>
    </location>
</feature>
<evidence type="ECO:0000313" key="2">
    <source>
        <dbReference type="EMBL" id="KAK4190140.1"/>
    </source>
</evidence>
<protein>
    <submittedName>
        <fullName evidence="2">Uncharacterized protein</fullName>
    </submittedName>
</protein>
<evidence type="ECO:0000313" key="3">
    <source>
        <dbReference type="Proteomes" id="UP001302126"/>
    </source>
</evidence>
<feature type="region of interest" description="Disordered" evidence="1">
    <location>
        <begin position="173"/>
        <end position="216"/>
    </location>
</feature>
<dbReference type="AlphaFoldDB" id="A0AAN6WXT5"/>
<evidence type="ECO:0000256" key="1">
    <source>
        <dbReference type="SAM" id="MobiDB-lite"/>
    </source>
</evidence>
<feature type="compositionally biased region" description="Low complexity" evidence="1">
    <location>
        <begin position="112"/>
        <end position="125"/>
    </location>
</feature>
<organism evidence="2 3">
    <name type="scientific">Podospora australis</name>
    <dbReference type="NCBI Taxonomy" id="1536484"/>
    <lineage>
        <taxon>Eukaryota</taxon>
        <taxon>Fungi</taxon>
        <taxon>Dikarya</taxon>
        <taxon>Ascomycota</taxon>
        <taxon>Pezizomycotina</taxon>
        <taxon>Sordariomycetes</taxon>
        <taxon>Sordariomycetidae</taxon>
        <taxon>Sordariales</taxon>
        <taxon>Podosporaceae</taxon>
        <taxon>Podospora</taxon>
    </lineage>
</organism>
<name>A0AAN6WXT5_9PEZI</name>
<keyword evidence="3" id="KW-1185">Reference proteome</keyword>
<dbReference type="Proteomes" id="UP001302126">
    <property type="component" value="Unassembled WGS sequence"/>
</dbReference>
<accession>A0AAN6WXT5</accession>
<proteinExistence type="predicted"/>
<feature type="region of interest" description="Disordered" evidence="1">
    <location>
        <begin position="100"/>
        <end position="139"/>
    </location>
</feature>